<reference evidence="3 4" key="1">
    <citation type="journal article" date="2014" name="Antonie Van Leeuwenhoek">
        <title>Hyphomonas beringensis sp. nov. and Hyphomonas chukchiensis sp. nov., isolated from surface seawater of the Bering Sea and Chukchi Sea.</title>
        <authorList>
            <person name="Li C."/>
            <person name="Lai Q."/>
            <person name="Li G."/>
            <person name="Dong C."/>
            <person name="Wang J."/>
            <person name="Liao Y."/>
            <person name="Shao Z."/>
        </authorList>
    </citation>
    <scope>NUCLEOTIDE SEQUENCE [LARGE SCALE GENOMIC DNA]</scope>
    <source>
        <strain evidence="3 4">MHS-3</strain>
    </source>
</reference>
<gene>
    <name evidence="3" type="ORF">HAD_13159</name>
</gene>
<comment type="caution">
    <text evidence="3">The sequence shown here is derived from an EMBL/GenBank/DDBJ whole genome shotgun (WGS) entry which is preliminary data.</text>
</comment>
<dbReference type="GO" id="GO:0020037">
    <property type="term" value="F:heme binding"/>
    <property type="evidence" value="ECO:0007669"/>
    <property type="project" value="InterPro"/>
</dbReference>
<dbReference type="GO" id="GO:0046872">
    <property type="term" value="F:metal ion binding"/>
    <property type="evidence" value="ECO:0007669"/>
    <property type="project" value="UniProtKB-KW"/>
</dbReference>
<dbReference type="Gene3D" id="1.20.58.480">
    <property type="match status" value="1"/>
</dbReference>
<evidence type="ECO:0000313" key="4">
    <source>
        <dbReference type="Proteomes" id="UP000027446"/>
    </source>
</evidence>
<keyword evidence="4" id="KW-1185">Reference proteome</keyword>
<dbReference type="Proteomes" id="UP000027446">
    <property type="component" value="Unassembled WGS sequence"/>
</dbReference>
<evidence type="ECO:0000256" key="1">
    <source>
        <dbReference type="ARBA" id="ARBA00022723"/>
    </source>
</evidence>
<dbReference type="EMBL" id="ARYH01000002">
    <property type="protein sequence ID" value="KCZ83552.1"/>
    <property type="molecule type" value="Genomic_DNA"/>
</dbReference>
<protein>
    <recommendedName>
        <fullName evidence="5">Indoleamine 2,3-dioxygenase</fullName>
    </recommendedName>
</protein>
<sequence length="354" mass="39229">MARAIPQLICTGRVRALLERLPLMDLNEFCATASEAEQRIAMLHYSFMVQTYVWGEAEAPRALPACLAVPIWQLGKSLGQPPLLPYSSYTLENWTLIDPAGPIDLSNVRVLQHFDGGMDEAWFILIHVAIEARAGEMLDEALNLIGAADAADPAEAGRCLAAMSLAWDDVNAIFDRMPERCDPYCYFHRVRPWIHGWKDNPALGDGLIYDGVEETGGAPQAFRGQTGSQSSIVPAMDALLSVGHAADPLRSFLDELHAYRPPAHRRFIEDIRAASKVRNFIEHSGAPDLKTLYNDNVSKLARFRTRHLEYAASYINKQASHNAGNDPDVGTGGTPFMKYLKKHRDEAEAHLLPV</sequence>
<evidence type="ECO:0008006" key="5">
    <source>
        <dbReference type="Google" id="ProtNLM"/>
    </source>
</evidence>
<dbReference type="eggNOG" id="ENOG502ZDD0">
    <property type="taxonomic scope" value="Bacteria"/>
</dbReference>
<dbReference type="AlphaFoldDB" id="A0A069E7E6"/>
<organism evidence="3 4">
    <name type="scientific">Hyphomonas adhaerens MHS-3</name>
    <dbReference type="NCBI Taxonomy" id="1280949"/>
    <lineage>
        <taxon>Bacteria</taxon>
        <taxon>Pseudomonadati</taxon>
        <taxon>Pseudomonadota</taxon>
        <taxon>Alphaproteobacteria</taxon>
        <taxon>Hyphomonadales</taxon>
        <taxon>Hyphomonadaceae</taxon>
        <taxon>Hyphomonas</taxon>
    </lineage>
</organism>
<proteinExistence type="predicted"/>
<dbReference type="InterPro" id="IPR037217">
    <property type="entry name" value="Trp/Indoleamine_2_3_dOase-like"/>
</dbReference>
<keyword evidence="1" id="KW-0479">Metal-binding</keyword>
<dbReference type="GO" id="GO:0016491">
    <property type="term" value="F:oxidoreductase activity"/>
    <property type="evidence" value="ECO:0007669"/>
    <property type="project" value="UniProtKB-ARBA"/>
</dbReference>
<keyword evidence="2" id="KW-0408">Iron</keyword>
<dbReference type="PANTHER" id="PTHR28657">
    <property type="entry name" value="INDOLEAMINE 2,3-DIOXYGENASE"/>
    <property type="match status" value="1"/>
</dbReference>
<dbReference type="GO" id="GO:0019441">
    <property type="term" value="P:L-tryptophan catabolic process to kynurenine"/>
    <property type="evidence" value="ECO:0007669"/>
    <property type="project" value="InterPro"/>
</dbReference>
<evidence type="ECO:0000313" key="3">
    <source>
        <dbReference type="EMBL" id="KCZ83552.1"/>
    </source>
</evidence>
<dbReference type="PANTHER" id="PTHR28657:SF5">
    <property type="entry name" value="INDOLEAMINE 2,3-DIOXYGENASE"/>
    <property type="match status" value="1"/>
</dbReference>
<dbReference type="STRING" id="1280949.HAD_13159"/>
<dbReference type="Pfam" id="PF01231">
    <property type="entry name" value="IDO"/>
    <property type="match status" value="1"/>
</dbReference>
<name>A0A069E7E6_9PROT</name>
<dbReference type="PATRIC" id="fig|1280949.3.peg.2676"/>
<accession>A0A069E7E6</accession>
<evidence type="ECO:0000256" key="2">
    <source>
        <dbReference type="ARBA" id="ARBA00023004"/>
    </source>
</evidence>
<dbReference type="InterPro" id="IPR000898">
    <property type="entry name" value="Indolamine_dOase"/>
</dbReference>
<dbReference type="SUPFAM" id="SSF140959">
    <property type="entry name" value="Indolic compounds 2,3-dioxygenase-like"/>
    <property type="match status" value="1"/>
</dbReference>